<dbReference type="EMBL" id="JJPZ01000027">
    <property type="protein sequence ID" value="KKH13732.1"/>
    <property type="molecule type" value="Genomic_DNA"/>
</dbReference>
<evidence type="ECO:0000313" key="33">
    <source>
        <dbReference type="Proteomes" id="UP000034578"/>
    </source>
</evidence>
<dbReference type="Proteomes" id="UP000034152">
    <property type="component" value="Unassembled WGS sequence"/>
</dbReference>
<dbReference type="EMBL" id="JJPK01000059">
    <property type="protein sequence ID" value="KKG61792.1"/>
    <property type="molecule type" value="Genomic_DNA"/>
</dbReference>
<dbReference type="EMBL" id="JJQK01000292">
    <property type="protein sequence ID" value="KKH43663.1"/>
    <property type="molecule type" value="Genomic_DNA"/>
</dbReference>
<dbReference type="EMBL" id="JJQE01000163">
    <property type="protein sequence ID" value="KKH24458.1"/>
    <property type="molecule type" value="Genomic_DNA"/>
</dbReference>
<evidence type="ECO:0000313" key="37">
    <source>
        <dbReference type="Proteomes" id="UP000034921"/>
    </source>
</evidence>
<dbReference type="EMBL" id="JJPN01000093">
    <property type="protein sequence ID" value="KKG71637.1"/>
    <property type="molecule type" value="Genomic_DNA"/>
</dbReference>
<evidence type="ECO:0000313" key="14">
    <source>
        <dbReference type="EMBL" id="KKH26859.1"/>
    </source>
</evidence>
<evidence type="ECO:0000313" key="26">
    <source>
        <dbReference type="Proteomes" id="UP000034259"/>
    </source>
</evidence>
<dbReference type="Proteomes" id="UP000034944">
    <property type="component" value="Unassembled WGS sequence"/>
</dbReference>
<evidence type="ECO:0000313" key="2">
    <source>
        <dbReference type="EMBL" id="KKG34895.1"/>
    </source>
</evidence>
<dbReference type="EMBL" id="JJPJ01000038">
    <property type="protein sequence ID" value="KKG64270.1"/>
    <property type="molecule type" value="Genomic_DNA"/>
</dbReference>
<evidence type="ECO:0000313" key="1">
    <source>
        <dbReference type="EMBL" id="KKF99350.1"/>
    </source>
</evidence>
<gene>
    <name evidence="19" type="ORF">DKM28_01345</name>
    <name evidence="2" type="ORF">DU30_13610</name>
    <name evidence="3" type="ORF">DU35_11730</name>
    <name evidence="14" type="ORF">DU37_14730</name>
    <name evidence="4" type="ORF">DU45_08360</name>
    <name evidence="7" type="ORF">DU46_19315</name>
    <name evidence="1" type="ORF">DU47_09530</name>
    <name evidence="12" type="ORF">DU48_18115</name>
    <name evidence="10" type="ORF">DU51_17425</name>
    <name evidence="15" type="ORF">DU58_08685</name>
    <name evidence="13" type="ORF">DU60_11685</name>
    <name evidence="11" type="ORF">DU62_19495</name>
    <name evidence="6" type="ORF">DU63_01335</name>
    <name evidence="5" type="ORF">DU64_06070</name>
    <name evidence="8" type="ORF">DU66_00765</name>
    <name evidence="9" type="ORF">DU68_08670</name>
    <name evidence="16" type="ORF">DU71_02335</name>
    <name evidence="17" type="ORF">DU72_11680</name>
    <name evidence="18" type="ORF">DU80_07840</name>
    <name evidence="20" type="ORF">FQU78_03130</name>
</gene>
<dbReference type="EMBL" id="JJQF01000140">
    <property type="protein sequence ID" value="KKH26859.1"/>
    <property type="molecule type" value="Genomic_DNA"/>
</dbReference>
<dbReference type="Proteomes" id="UP000034001">
    <property type="component" value="Unassembled WGS sequence"/>
</dbReference>
<dbReference type="EMBL" id="JJPV01000001">
    <property type="protein sequence ID" value="KKH04310.1"/>
    <property type="molecule type" value="Genomic_DNA"/>
</dbReference>
<dbReference type="EMBL" id="CP029709">
    <property type="protein sequence ID" value="QCR14877.1"/>
    <property type="molecule type" value="Genomic_DNA"/>
</dbReference>
<accession>A0A0F8G8Y2</accession>
<evidence type="ECO:0000313" key="28">
    <source>
        <dbReference type="Proteomes" id="UP000034298"/>
    </source>
</evidence>
<evidence type="ECO:0000313" key="34">
    <source>
        <dbReference type="Proteomes" id="UP000034672"/>
    </source>
</evidence>
<evidence type="ECO:0000313" key="36">
    <source>
        <dbReference type="Proteomes" id="UP000034820"/>
    </source>
</evidence>
<dbReference type="Proteomes" id="UP000034259">
    <property type="component" value="Unassembled WGS sequence"/>
</dbReference>
<reference evidence="20 40" key="3">
    <citation type="journal article" date="2020" name="Environ. Microbiol. Rep.">
        <title>Redox cycling of Fe(II) and Fe(III) in magnetite accelerates aceticlastic methanogenesis by Methanosarcina mazei.</title>
        <authorList>
            <person name="Wang H."/>
            <person name="Byrne J.M."/>
            <person name="Liu P."/>
            <person name="Liu J."/>
            <person name="Dong X."/>
            <person name="Lu Y."/>
        </authorList>
    </citation>
    <scope>NUCLEOTIDE SEQUENCE [LARGE SCALE GENOMIC DNA]</scope>
    <source>
        <strain evidence="20">Zm-15</strain>
        <strain evidence="40">zm-15</strain>
    </source>
</reference>
<evidence type="ECO:0000313" key="16">
    <source>
        <dbReference type="EMBL" id="KKH35484.1"/>
    </source>
</evidence>
<evidence type="ECO:0000313" key="31">
    <source>
        <dbReference type="Proteomes" id="UP000034566"/>
    </source>
</evidence>
<dbReference type="Proteomes" id="UP000034298">
    <property type="component" value="Unassembled WGS sequence"/>
</dbReference>
<evidence type="ECO:0000313" key="11">
    <source>
        <dbReference type="EMBL" id="KKH13732.1"/>
    </source>
</evidence>
<name>A0A0F8G8Y2_METMZ</name>
<evidence type="ECO:0000313" key="32">
    <source>
        <dbReference type="Proteomes" id="UP000034577"/>
    </source>
</evidence>
<dbReference type="Proteomes" id="UP000300067">
    <property type="component" value="Chromosome"/>
</dbReference>
<dbReference type="EMBL" id="CP042908">
    <property type="protein sequence ID" value="QIB90180.1"/>
    <property type="molecule type" value="Genomic_DNA"/>
</dbReference>
<dbReference type="Proteomes" id="UP000034578">
    <property type="component" value="Unassembled WGS sequence"/>
</dbReference>
<proteinExistence type="predicted"/>
<evidence type="ECO:0000313" key="24">
    <source>
        <dbReference type="Proteomes" id="UP000034152"/>
    </source>
</evidence>
<dbReference type="Proteomes" id="UP000034672">
    <property type="component" value="Unassembled WGS sequence"/>
</dbReference>
<evidence type="ECO:0000313" key="22">
    <source>
        <dbReference type="Proteomes" id="UP000034001"/>
    </source>
</evidence>
<evidence type="ECO:0000313" key="12">
    <source>
        <dbReference type="EMBL" id="KKH17288.1"/>
    </source>
</evidence>
<evidence type="ECO:0000313" key="40">
    <source>
        <dbReference type="Proteomes" id="UP000467371"/>
    </source>
</evidence>
<reference evidence="21 22" key="1">
    <citation type="journal article" date="2015" name="ISME J.">
        <title>Genomic and phenotypic differentiation among Methanosarcina mazei populations from Columbia River sediment.</title>
        <authorList>
            <person name="Youngblut N.D."/>
            <person name="Wirth J.S."/>
            <person name="Henriksen J.R."/>
            <person name="Smith M."/>
            <person name="Simon H."/>
            <person name="Metcalf W.W."/>
            <person name="Whitaker R.J."/>
        </authorList>
    </citation>
    <scope>NUCLEOTIDE SEQUENCE [LARGE SCALE GENOMIC DNA]</scope>
    <source>
        <strain evidence="12 35">1.F.A.1B.3</strain>
        <strain evidence="15 25">1.F.A.2.8</strain>
        <strain evidence="13 37">1.F.M.0.5</strain>
        <strain evidence="14 29">1.H.A.0.1</strain>
        <strain evidence="16 34">1.H.A.1A.4</strain>
        <strain evidence="17 26">1.H.A.2.1</strain>
        <strain evidence="18 24">1.H.M.2.1</strain>
        <strain evidence="1 33">2.F.A.2.4</strain>
        <strain evidence="2 28">3.F.A.1B.1</strain>
        <strain evidence="3 32">3.F.A.2.12</strain>
        <strain evidence="5 27">3.F.T.1A.2</strain>
        <strain evidence="4 31">3.F.T.1A.4</strain>
        <strain evidence="7 23">3.H.A.1A.2</strain>
        <strain evidence="6 22">3.H.A.2.1</strain>
        <strain evidence="8 30">3.H.M.1B.1</strain>
        <strain evidence="9 21">3.H.M.1B.2</strain>
        <strain evidence="10 36">3.H.T.1A.1</strain>
        <strain evidence="11 38">3.H.T.1A.2</strain>
    </source>
</reference>
<dbReference type="Proteomes" id="UP000034921">
    <property type="component" value="Unassembled WGS sequence"/>
</dbReference>
<dbReference type="Proteomes" id="UP000034577">
    <property type="component" value="Unassembled WGS sequence"/>
</dbReference>
<evidence type="ECO:0000313" key="39">
    <source>
        <dbReference type="Proteomes" id="UP000300067"/>
    </source>
</evidence>
<keyword evidence="33" id="KW-1185">Reference proteome</keyword>
<dbReference type="Proteomes" id="UP000034820">
    <property type="component" value="Unassembled WGS sequence"/>
</dbReference>
<evidence type="ECO:0000313" key="10">
    <source>
        <dbReference type="EMBL" id="KKH07369.1"/>
    </source>
</evidence>
<evidence type="ECO:0000313" key="20">
    <source>
        <dbReference type="EMBL" id="QIB90180.1"/>
    </source>
</evidence>
<dbReference type="EMBL" id="JJQI01000119">
    <property type="protein sequence ID" value="KKH35484.1"/>
    <property type="molecule type" value="Genomic_DNA"/>
</dbReference>
<evidence type="ECO:0000313" key="19">
    <source>
        <dbReference type="EMBL" id="QCR14877.1"/>
    </source>
</evidence>
<dbReference type="Proteomes" id="UP000467371">
    <property type="component" value="Chromosome"/>
</dbReference>
<dbReference type="EMBL" id="JJPY01000090">
    <property type="protein sequence ID" value="KKH07369.1"/>
    <property type="molecule type" value="Genomic_DNA"/>
</dbReference>
<evidence type="ECO:0000313" key="7">
    <source>
        <dbReference type="EMBL" id="KKG71637.1"/>
    </source>
</evidence>
<evidence type="ECO:0000313" key="13">
    <source>
        <dbReference type="EMBL" id="KKH24458.1"/>
    </source>
</evidence>
<evidence type="ECO:0000313" key="3">
    <source>
        <dbReference type="EMBL" id="KKG45837.1"/>
    </source>
</evidence>
<evidence type="ECO:0000313" key="35">
    <source>
        <dbReference type="Proteomes" id="UP000034733"/>
    </source>
</evidence>
<organism evidence="4 31">
    <name type="scientific">Methanosarcina mazei</name>
    <name type="common">Methanosarcina frisia</name>
    <dbReference type="NCBI Taxonomy" id="2209"/>
    <lineage>
        <taxon>Archaea</taxon>
        <taxon>Methanobacteriati</taxon>
        <taxon>Methanobacteriota</taxon>
        <taxon>Stenosarchaea group</taxon>
        <taxon>Methanomicrobia</taxon>
        <taxon>Methanosarcinales</taxon>
        <taxon>Methanosarcinaceae</taxon>
        <taxon>Methanosarcina</taxon>
    </lineage>
</organism>
<evidence type="ECO:0000313" key="18">
    <source>
        <dbReference type="EMBL" id="KKH85729.1"/>
    </source>
</evidence>
<evidence type="ECO:0000313" key="5">
    <source>
        <dbReference type="EMBL" id="KKG64270.1"/>
    </source>
</evidence>
<evidence type="ECO:0000313" key="4">
    <source>
        <dbReference type="EMBL" id="KKG61792.1"/>
    </source>
</evidence>
<dbReference type="PATRIC" id="fig|2209.52.peg.514"/>
<evidence type="ECO:0000313" key="17">
    <source>
        <dbReference type="EMBL" id="KKH43663.1"/>
    </source>
</evidence>
<dbReference type="EMBL" id="JJPO01000145">
    <property type="protein sequence ID" value="KKG69625.1"/>
    <property type="molecule type" value="Genomic_DNA"/>
</dbReference>
<evidence type="ECO:0000313" key="23">
    <source>
        <dbReference type="Proteomes" id="UP000034074"/>
    </source>
</evidence>
<dbReference type="RefSeq" id="WP_048040942.1">
    <property type="nucleotide sequence ID" value="NZ_CP029709.1"/>
</dbReference>
<dbReference type="Proteomes" id="UP000034074">
    <property type="component" value="Unassembled WGS sequence"/>
</dbReference>
<dbReference type="EMBL" id="JJOS01000117">
    <property type="protein sequence ID" value="KKF99350.1"/>
    <property type="molecule type" value="Genomic_DNA"/>
</dbReference>
<evidence type="ECO:0000313" key="9">
    <source>
        <dbReference type="EMBL" id="KKH04310.1"/>
    </source>
</evidence>
<evidence type="ECO:0000313" key="30">
    <source>
        <dbReference type="Proteomes" id="UP000034468"/>
    </source>
</evidence>
<dbReference type="Proteomes" id="UP000034279">
    <property type="component" value="Unassembled WGS sequence"/>
</dbReference>
<evidence type="ECO:0000313" key="25">
    <source>
        <dbReference type="Proteomes" id="UP000034227"/>
    </source>
</evidence>
<dbReference type="Proteomes" id="UP000034227">
    <property type="component" value="Unassembled WGS sequence"/>
</dbReference>
<dbReference type="EMBL" id="JJQU01000118">
    <property type="protein sequence ID" value="KKH85729.1"/>
    <property type="molecule type" value="Genomic_DNA"/>
</dbReference>
<evidence type="ECO:0000313" key="29">
    <source>
        <dbReference type="Proteomes" id="UP000034338"/>
    </source>
</evidence>
<dbReference type="AlphaFoldDB" id="A0A0F8G8Y2"/>
<dbReference type="EMBL" id="JJQD01000084">
    <property type="protein sequence ID" value="KKH29247.1"/>
    <property type="molecule type" value="Genomic_DNA"/>
</dbReference>
<evidence type="ECO:0000313" key="8">
    <source>
        <dbReference type="EMBL" id="KKG95125.1"/>
    </source>
</evidence>
<dbReference type="EMBL" id="JJPD01000013">
    <property type="protein sequence ID" value="KKG45837.1"/>
    <property type="molecule type" value="Genomic_DNA"/>
</dbReference>
<dbReference type="Proteomes" id="UP000034733">
    <property type="component" value="Unassembled WGS sequence"/>
</dbReference>
<dbReference type="EMBL" id="JJQB01000117">
    <property type="protein sequence ID" value="KKH17288.1"/>
    <property type="molecule type" value="Genomic_DNA"/>
</dbReference>
<evidence type="ECO:0000313" key="21">
    <source>
        <dbReference type="Proteomes" id="UP000033835"/>
    </source>
</evidence>
<evidence type="ECO:0000313" key="15">
    <source>
        <dbReference type="EMBL" id="KKH29247.1"/>
    </source>
</evidence>
<sequence>MCKTLKTLQKDFRFRQLIEREVPDFWELIVPPPAKPAASNPDILNNKMRLYSPAPHYKTSHYKIIDSSILDKKLHSRILD</sequence>
<dbReference type="Proteomes" id="UP000033835">
    <property type="component" value="Unassembled WGS sequence"/>
</dbReference>
<dbReference type="Proteomes" id="UP000034468">
    <property type="component" value="Unassembled WGS sequence"/>
</dbReference>
<dbReference type="EMBL" id="JJPC01000068">
    <property type="protein sequence ID" value="KKG34895.1"/>
    <property type="molecule type" value="Genomic_DNA"/>
</dbReference>
<dbReference type="Proteomes" id="UP000034338">
    <property type="component" value="Unassembled WGS sequence"/>
</dbReference>
<evidence type="ECO:0000313" key="27">
    <source>
        <dbReference type="Proteomes" id="UP000034279"/>
    </source>
</evidence>
<dbReference type="EMBL" id="JJPU01000140">
    <property type="protein sequence ID" value="KKG95125.1"/>
    <property type="molecule type" value="Genomic_DNA"/>
</dbReference>
<reference evidence="19 39" key="2">
    <citation type="submission" date="2018-05" db="EMBL/GenBank/DDBJ databases">
        <title>Methanosarcina gilichinskyana sp. nov., a novel methanogenic archaeon isolated from Holocene permafrost, North East Russia.</title>
        <authorList>
            <person name="Oshurkova V."/>
            <person name="Meer M."/>
            <person name="Bochkareva O."/>
            <person name="Shcherbakova V."/>
        </authorList>
    </citation>
    <scope>NUCLEOTIDE SEQUENCE [LARGE SCALE GENOMIC DNA]</scope>
    <source>
        <strain evidence="19 39">JL01</strain>
    </source>
</reference>
<evidence type="ECO:0000313" key="38">
    <source>
        <dbReference type="Proteomes" id="UP000034944"/>
    </source>
</evidence>
<protein>
    <submittedName>
        <fullName evidence="4">Uncharacterized protein</fullName>
    </submittedName>
</protein>
<dbReference type="GeneID" id="42568835"/>
<dbReference type="Proteomes" id="UP000034566">
    <property type="component" value="Unassembled WGS sequence"/>
</dbReference>
<evidence type="ECO:0000313" key="6">
    <source>
        <dbReference type="EMBL" id="KKG69625.1"/>
    </source>
</evidence>